<dbReference type="GO" id="GO:0005524">
    <property type="term" value="F:ATP binding"/>
    <property type="evidence" value="ECO:0007669"/>
    <property type="project" value="UniProtKB-UniRule"/>
</dbReference>
<dbReference type="PROSITE" id="PS00107">
    <property type="entry name" value="PROTEIN_KINASE_ATP"/>
    <property type="match status" value="1"/>
</dbReference>
<keyword evidence="4" id="KW-0597">Phosphoprotein</keyword>
<feature type="region of interest" description="Disordered" evidence="13">
    <location>
        <begin position="481"/>
        <end position="505"/>
    </location>
</feature>
<feature type="compositionally biased region" description="Polar residues" evidence="13">
    <location>
        <begin position="1"/>
        <end position="25"/>
    </location>
</feature>
<evidence type="ECO:0000256" key="11">
    <source>
        <dbReference type="ARBA" id="ARBA00051680"/>
    </source>
</evidence>
<dbReference type="GO" id="GO:0004712">
    <property type="term" value="F:protein serine/threonine/tyrosine kinase activity"/>
    <property type="evidence" value="ECO:0007669"/>
    <property type="project" value="UniProtKB-EC"/>
</dbReference>
<feature type="domain" description="Protein kinase" evidence="14">
    <location>
        <begin position="774"/>
        <end position="1072"/>
    </location>
</feature>
<evidence type="ECO:0000313" key="16">
    <source>
        <dbReference type="Proteomes" id="UP001168990"/>
    </source>
</evidence>
<proteinExistence type="inferred from homology"/>
<evidence type="ECO:0000256" key="8">
    <source>
        <dbReference type="ARBA" id="ARBA00022840"/>
    </source>
</evidence>
<reference evidence="15" key="1">
    <citation type="journal article" date="2023" name="bioRxiv">
        <title>Scaffold-level genome assemblies of two parasitoid biocontrol wasps reveal the parthenogenesis mechanism and an associated novel virus.</title>
        <authorList>
            <person name="Inwood S."/>
            <person name="Skelly J."/>
            <person name="Guhlin J."/>
            <person name="Harrop T."/>
            <person name="Goldson S."/>
            <person name="Dearden P."/>
        </authorList>
    </citation>
    <scope>NUCLEOTIDE SEQUENCE</scope>
    <source>
        <strain evidence="15">Irish</strain>
        <tissue evidence="15">Whole body</tissue>
    </source>
</reference>
<dbReference type="InterPro" id="IPR042521">
    <property type="entry name" value="DYRK"/>
</dbReference>
<evidence type="ECO:0000256" key="5">
    <source>
        <dbReference type="ARBA" id="ARBA00022679"/>
    </source>
</evidence>
<feature type="compositionally biased region" description="Low complexity" evidence="13">
    <location>
        <begin position="671"/>
        <end position="686"/>
    </location>
</feature>
<comment type="catalytic activity">
    <reaction evidence="11">
        <text>L-tyrosyl-[protein] + ATP = O-phospho-L-tyrosyl-[protein] + ADP + H(+)</text>
        <dbReference type="Rhea" id="RHEA:10596"/>
        <dbReference type="Rhea" id="RHEA-COMP:10136"/>
        <dbReference type="Rhea" id="RHEA-COMP:20101"/>
        <dbReference type="ChEBI" id="CHEBI:15378"/>
        <dbReference type="ChEBI" id="CHEBI:30616"/>
        <dbReference type="ChEBI" id="CHEBI:46858"/>
        <dbReference type="ChEBI" id="CHEBI:61978"/>
        <dbReference type="ChEBI" id="CHEBI:456216"/>
        <dbReference type="EC" id="2.7.12.1"/>
    </reaction>
</comment>
<evidence type="ECO:0000256" key="10">
    <source>
        <dbReference type="ARBA" id="ARBA00049308"/>
    </source>
</evidence>
<dbReference type="GO" id="GO:0005634">
    <property type="term" value="C:nucleus"/>
    <property type="evidence" value="ECO:0007669"/>
    <property type="project" value="TreeGrafter"/>
</dbReference>
<feature type="region of interest" description="Disordered" evidence="13">
    <location>
        <begin position="602"/>
        <end position="625"/>
    </location>
</feature>
<feature type="compositionally biased region" description="Low complexity" evidence="13">
    <location>
        <begin position="486"/>
        <end position="505"/>
    </location>
</feature>
<evidence type="ECO:0000256" key="1">
    <source>
        <dbReference type="ARBA" id="ARBA00008867"/>
    </source>
</evidence>
<dbReference type="PROSITE" id="PS50011">
    <property type="entry name" value="PROTEIN_KINASE_DOM"/>
    <property type="match status" value="1"/>
</dbReference>
<comment type="catalytic activity">
    <reaction evidence="9">
        <text>L-seryl-[protein] + ATP = O-phospho-L-seryl-[protein] + ADP + H(+)</text>
        <dbReference type="Rhea" id="RHEA:17989"/>
        <dbReference type="Rhea" id="RHEA-COMP:9863"/>
        <dbReference type="Rhea" id="RHEA-COMP:11604"/>
        <dbReference type="ChEBI" id="CHEBI:15378"/>
        <dbReference type="ChEBI" id="CHEBI:29999"/>
        <dbReference type="ChEBI" id="CHEBI:30616"/>
        <dbReference type="ChEBI" id="CHEBI:83421"/>
        <dbReference type="ChEBI" id="CHEBI:456216"/>
        <dbReference type="EC" id="2.7.12.1"/>
    </reaction>
</comment>
<dbReference type="FunFam" id="3.30.200.20:FF:000127">
    <property type="entry name" value="Putative dual specificity tyrosine-phosphorylation-regulated kinase 2"/>
    <property type="match status" value="1"/>
</dbReference>
<dbReference type="SMART" id="SM00220">
    <property type="entry name" value="S_TKc"/>
    <property type="match status" value="1"/>
</dbReference>
<keyword evidence="16" id="KW-1185">Reference proteome</keyword>
<dbReference type="SUPFAM" id="SSF56112">
    <property type="entry name" value="Protein kinase-like (PK-like)"/>
    <property type="match status" value="1"/>
</dbReference>
<feature type="region of interest" description="Disordered" evidence="13">
    <location>
        <begin position="638"/>
        <end position="691"/>
    </location>
</feature>
<feature type="compositionally biased region" description="Basic and acidic residues" evidence="13">
    <location>
        <begin position="602"/>
        <end position="612"/>
    </location>
</feature>
<evidence type="ECO:0000256" key="9">
    <source>
        <dbReference type="ARBA" id="ARBA00049003"/>
    </source>
</evidence>
<keyword evidence="6 12" id="KW-0547">Nucleotide-binding</keyword>
<dbReference type="Gene3D" id="3.30.10.30">
    <property type="entry name" value="DYRK"/>
    <property type="match status" value="1"/>
</dbReference>
<feature type="compositionally biased region" description="Gly residues" evidence="13">
    <location>
        <begin position="29"/>
        <end position="44"/>
    </location>
</feature>
<accession>A0AA39KXY1</accession>
<keyword evidence="7" id="KW-0418">Kinase</keyword>
<keyword evidence="3" id="KW-0723">Serine/threonine-protein kinase</keyword>
<dbReference type="AlphaFoldDB" id="A0AA39KXY1"/>
<feature type="region of interest" description="Disordered" evidence="13">
    <location>
        <begin position="208"/>
        <end position="275"/>
    </location>
</feature>
<feature type="region of interest" description="Disordered" evidence="13">
    <location>
        <begin position="1"/>
        <end position="108"/>
    </location>
</feature>
<evidence type="ECO:0000256" key="7">
    <source>
        <dbReference type="ARBA" id="ARBA00022777"/>
    </source>
</evidence>
<feature type="compositionally biased region" description="Low complexity" evidence="13">
    <location>
        <begin position="1074"/>
        <end position="1102"/>
    </location>
</feature>
<comment type="catalytic activity">
    <reaction evidence="10">
        <text>L-threonyl-[protein] + ATP = O-phospho-L-threonyl-[protein] + ADP + H(+)</text>
        <dbReference type="Rhea" id="RHEA:46608"/>
        <dbReference type="Rhea" id="RHEA-COMP:11060"/>
        <dbReference type="Rhea" id="RHEA-COMP:11605"/>
        <dbReference type="ChEBI" id="CHEBI:15378"/>
        <dbReference type="ChEBI" id="CHEBI:30013"/>
        <dbReference type="ChEBI" id="CHEBI:30616"/>
        <dbReference type="ChEBI" id="CHEBI:61977"/>
        <dbReference type="ChEBI" id="CHEBI:456216"/>
        <dbReference type="EC" id="2.7.12.1"/>
    </reaction>
</comment>
<feature type="compositionally biased region" description="Polar residues" evidence="13">
    <location>
        <begin position="54"/>
        <end position="85"/>
    </location>
</feature>
<gene>
    <name evidence="15" type="ORF">PV328_001776</name>
</gene>
<dbReference type="InterPro" id="IPR050494">
    <property type="entry name" value="Ser_Thr_dual-spec_kinase"/>
</dbReference>
<dbReference type="PANTHER" id="PTHR24058">
    <property type="entry name" value="DUAL SPECIFICITY PROTEIN KINASE"/>
    <property type="match status" value="1"/>
</dbReference>
<dbReference type="PROSITE" id="PS00108">
    <property type="entry name" value="PROTEIN_KINASE_ST"/>
    <property type="match status" value="1"/>
</dbReference>
<evidence type="ECO:0000256" key="4">
    <source>
        <dbReference type="ARBA" id="ARBA00022553"/>
    </source>
</evidence>
<dbReference type="InterPro" id="IPR017441">
    <property type="entry name" value="Protein_kinase_ATP_BS"/>
</dbReference>
<reference evidence="15" key="2">
    <citation type="submission" date="2023-03" db="EMBL/GenBank/DDBJ databases">
        <authorList>
            <person name="Inwood S.N."/>
            <person name="Skelly J.G."/>
            <person name="Guhlin J."/>
            <person name="Harrop T.W.R."/>
            <person name="Goldson S.G."/>
            <person name="Dearden P.K."/>
        </authorList>
    </citation>
    <scope>NUCLEOTIDE SEQUENCE</scope>
    <source>
        <strain evidence="15">Irish</strain>
        <tissue evidence="15">Whole body</tissue>
    </source>
</reference>
<dbReference type="Pfam" id="PF00069">
    <property type="entry name" value="Pkinase"/>
    <property type="match status" value="1"/>
</dbReference>
<feature type="compositionally biased region" description="Basic and acidic residues" evidence="13">
    <location>
        <begin position="570"/>
        <end position="584"/>
    </location>
</feature>
<feature type="compositionally biased region" description="Polar residues" evidence="13">
    <location>
        <begin position="246"/>
        <end position="271"/>
    </location>
</feature>
<feature type="region of interest" description="Disordered" evidence="13">
    <location>
        <begin position="525"/>
        <end position="584"/>
    </location>
</feature>
<protein>
    <recommendedName>
        <fullName evidence="2">dual-specificity kinase</fullName>
        <ecNumber evidence="2">2.7.12.1</ecNumber>
    </recommendedName>
</protein>
<evidence type="ECO:0000256" key="3">
    <source>
        <dbReference type="ARBA" id="ARBA00022527"/>
    </source>
</evidence>
<evidence type="ECO:0000256" key="6">
    <source>
        <dbReference type="ARBA" id="ARBA00022741"/>
    </source>
</evidence>
<evidence type="ECO:0000256" key="13">
    <source>
        <dbReference type="SAM" id="MobiDB-lite"/>
    </source>
</evidence>
<dbReference type="GO" id="GO:0005737">
    <property type="term" value="C:cytoplasm"/>
    <property type="evidence" value="ECO:0007669"/>
    <property type="project" value="TreeGrafter"/>
</dbReference>
<dbReference type="GO" id="GO:0004674">
    <property type="term" value="F:protein serine/threonine kinase activity"/>
    <property type="evidence" value="ECO:0007669"/>
    <property type="project" value="UniProtKB-KW"/>
</dbReference>
<keyword evidence="5" id="KW-0808">Transferase</keyword>
<dbReference type="GO" id="GO:0005856">
    <property type="term" value="C:cytoskeleton"/>
    <property type="evidence" value="ECO:0007669"/>
    <property type="project" value="TreeGrafter"/>
</dbReference>
<feature type="compositionally biased region" description="Pro residues" evidence="13">
    <location>
        <begin position="550"/>
        <end position="562"/>
    </location>
</feature>
<keyword evidence="8 12" id="KW-0067">ATP-binding</keyword>
<organism evidence="15 16">
    <name type="scientific">Microctonus aethiopoides</name>
    <dbReference type="NCBI Taxonomy" id="144406"/>
    <lineage>
        <taxon>Eukaryota</taxon>
        <taxon>Metazoa</taxon>
        <taxon>Ecdysozoa</taxon>
        <taxon>Arthropoda</taxon>
        <taxon>Hexapoda</taxon>
        <taxon>Insecta</taxon>
        <taxon>Pterygota</taxon>
        <taxon>Neoptera</taxon>
        <taxon>Endopterygota</taxon>
        <taxon>Hymenoptera</taxon>
        <taxon>Apocrita</taxon>
        <taxon>Ichneumonoidea</taxon>
        <taxon>Braconidae</taxon>
        <taxon>Euphorinae</taxon>
        <taxon>Microctonus</taxon>
    </lineage>
</organism>
<feature type="compositionally biased region" description="Basic and acidic residues" evidence="13">
    <location>
        <begin position="399"/>
        <end position="419"/>
    </location>
</feature>
<dbReference type="Proteomes" id="UP001168990">
    <property type="component" value="Unassembled WGS sequence"/>
</dbReference>
<dbReference type="FunFam" id="1.10.510.10:FF:000112">
    <property type="entry name" value="Putative dual specificity tyrosine-phosphorylation-regulated kinase 2"/>
    <property type="match status" value="1"/>
</dbReference>
<comment type="caution">
    <text evidence="15">The sequence shown here is derived from an EMBL/GenBank/DDBJ whole genome shotgun (WGS) entry which is preliminary data.</text>
</comment>
<feature type="region of interest" description="Disordered" evidence="13">
    <location>
        <begin position="1072"/>
        <end position="1109"/>
    </location>
</feature>
<dbReference type="InterPro" id="IPR008271">
    <property type="entry name" value="Ser/Thr_kinase_AS"/>
</dbReference>
<evidence type="ECO:0000256" key="2">
    <source>
        <dbReference type="ARBA" id="ARBA00013203"/>
    </source>
</evidence>
<dbReference type="EMBL" id="JAQQBS010000001">
    <property type="protein sequence ID" value="KAK0177761.1"/>
    <property type="molecule type" value="Genomic_DNA"/>
</dbReference>
<dbReference type="CDD" id="cd14225">
    <property type="entry name" value="PKc_DYRK4"/>
    <property type="match status" value="1"/>
</dbReference>
<dbReference type="Gene3D" id="1.10.510.10">
    <property type="entry name" value="Transferase(Phosphotransferase) domain 1"/>
    <property type="match status" value="1"/>
</dbReference>
<name>A0AA39KXY1_9HYME</name>
<feature type="binding site" evidence="12">
    <location>
        <position position="803"/>
    </location>
    <ligand>
        <name>ATP</name>
        <dbReference type="ChEBI" id="CHEBI:30616"/>
    </ligand>
</feature>
<dbReference type="InterPro" id="IPR000719">
    <property type="entry name" value="Prot_kinase_dom"/>
</dbReference>
<feature type="region of interest" description="Disordered" evidence="13">
    <location>
        <begin position="392"/>
        <end position="419"/>
    </location>
</feature>
<evidence type="ECO:0000259" key="14">
    <source>
        <dbReference type="PROSITE" id="PS50011"/>
    </source>
</evidence>
<dbReference type="PANTHER" id="PTHR24058:SF22">
    <property type="entry name" value="DUAL SPECIFICITY TYROSINE-PHOSPHORYLATION-REGULATED KINASE 4"/>
    <property type="match status" value="1"/>
</dbReference>
<comment type="similarity">
    <text evidence="1">Belongs to the protein kinase superfamily. CMGC Ser/Thr protein kinase family. MNB/DYRK subfamily.</text>
</comment>
<evidence type="ECO:0000313" key="15">
    <source>
        <dbReference type="EMBL" id="KAK0177761.1"/>
    </source>
</evidence>
<dbReference type="EC" id="2.7.12.1" evidence="2"/>
<dbReference type="InterPro" id="IPR011009">
    <property type="entry name" value="Kinase-like_dom_sf"/>
</dbReference>
<feature type="compositionally biased region" description="Low complexity" evidence="13">
    <location>
        <begin position="216"/>
        <end position="227"/>
    </location>
</feature>
<evidence type="ECO:0000256" key="12">
    <source>
        <dbReference type="PROSITE-ProRule" id="PRU10141"/>
    </source>
</evidence>
<dbReference type="Gene3D" id="3.30.200.20">
    <property type="entry name" value="Phosphorylase Kinase, domain 1"/>
    <property type="match status" value="1"/>
</dbReference>
<sequence>MLGVSQPSNPPSSLRHSASFSCLQRSTGDGSGGSGGTNGSGGVGSSSSGHRARTSTLPQQPNLQLSTPQHHYSGGPSSLQPSTTTHSRRLESDCVPRAMPDSNDYGFVRTRPRLRSTNSTVLREEQERHCQQQLFDRDTECVYAQSSKIKDRLYLESSKNRDISGKNQNPLRGALILFTTSTSSWWKAKQREEQLSAASLIPTTACSSEKKWSNGSSTMTMTPPSTSSEKKWLAPGPISTSERKWSCNSILTSPSNERKWTSASVSPTSNSQDRKWRSLEWRTTTNTATNNSNNINSNNNNINNNSTANLHSSPNVFGQKMTVSMIKNGTNDFGECSTVGPSTKAVRYPQQPTSYSARVSRTNRDAFRDSGDFSQVKSTKVSRRLFYQDGSDSIENIGDEQKRKARQLDDDSREKSRCERVQTIEARANSTRSGRAQSFYLLDDFLKPQPQLSSSSSKCSLNLHLPSHYSSRNGICDRNGRCTDQSSSSSSSSSSTTTTTTTTTATSTTITGANKQSLISVGSATKNLTNITPPRRHNSSSDSLEVATSPLPPPIPPPPPPEQISSSNVGREKERLDNSARERESCPCRMCWANMQQRSFRDESPGMLHKDVGGGGTKVSGKPVSGVGSATLTALSSINNVSNGNRNKNHPTSHEKLPSLSNSKSSRDTTDNNNANHSTSNNIHNAPLHDPLNTSVHVDAYGRRLPMTPQEAIKYYGSRLTKYERTEIEKYSEIWYLGLSACKIHGEEGSENSGYDDDTGSYHKIPHDHISYRYEVLEVIGKGSFGQVIRALDHKTGQHIAIKIIRNKKRFHHQALIEVRILDHLKKKDLEADSQHNVIHMLEYFYFRNHLCISFELMSLNLYELIKKNNYQGFSLSLIRRFANSLINCLRLLHRENIIHCDLKPENVLLKQRGSSSIKVIDFGSSCYSHQRVYTYIQSRFYRSPEVILGLPYGTPIDMWSLGCILAELHTGYPVFPGENEIEQLACIMEVLGPPPESLILHASRRRLFYDSKGNPRCIVNSKGRKRRPGHKNVPIVLRSNDPLFIDFVSRCLEWDPKDRMTPDEAMRHKWLNSSSSSSSHLTTSSSMGSAVVSSMMNSVESNQTSHGQTISVNATRQRATTLEDEQQQQYSLYRLYRGGKCVSKITTMDNADNSNGTLVVKSKLNGSASSHALASGTQTATSRHASTGDIVASLDPNLDDSGTFLPPIL</sequence>